<feature type="non-terminal residue" evidence="1">
    <location>
        <position position="1"/>
    </location>
</feature>
<dbReference type="AlphaFoldDB" id="A0A392TYN8"/>
<reference evidence="1 2" key="1">
    <citation type="journal article" date="2018" name="Front. Plant Sci.">
        <title>Red Clover (Trifolium pratense) and Zigzag Clover (T. medium) - A Picture of Genomic Similarities and Differences.</title>
        <authorList>
            <person name="Dluhosova J."/>
            <person name="Istvanek J."/>
            <person name="Nedelnik J."/>
            <person name="Repkova J."/>
        </authorList>
    </citation>
    <scope>NUCLEOTIDE SEQUENCE [LARGE SCALE GENOMIC DNA]</scope>
    <source>
        <strain evidence="2">cv. 10/8</strain>
        <tissue evidence="1">Leaf</tissue>
    </source>
</reference>
<proteinExistence type="predicted"/>
<keyword evidence="2" id="KW-1185">Reference proteome</keyword>
<evidence type="ECO:0000313" key="2">
    <source>
        <dbReference type="Proteomes" id="UP000265520"/>
    </source>
</evidence>
<accession>A0A392TYN8</accession>
<protein>
    <submittedName>
        <fullName evidence="1">Flavin containing monooxygenase FMO GS-OX-like protein</fullName>
    </submittedName>
</protein>
<keyword evidence="1" id="KW-0560">Oxidoreductase</keyword>
<keyword evidence="1" id="KW-0503">Monooxygenase</keyword>
<evidence type="ECO:0000313" key="1">
    <source>
        <dbReference type="EMBL" id="MCI66281.1"/>
    </source>
</evidence>
<sequence>DQCNVPAMEEWRRQMYMATSKNRLLRPETYRDEWDDDELVLQAEHEFDNYKF</sequence>
<organism evidence="1 2">
    <name type="scientific">Trifolium medium</name>
    <dbReference type="NCBI Taxonomy" id="97028"/>
    <lineage>
        <taxon>Eukaryota</taxon>
        <taxon>Viridiplantae</taxon>
        <taxon>Streptophyta</taxon>
        <taxon>Embryophyta</taxon>
        <taxon>Tracheophyta</taxon>
        <taxon>Spermatophyta</taxon>
        <taxon>Magnoliopsida</taxon>
        <taxon>eudicotyledons</taxon>
        <taxon>Gunneridae</taxon>
        <taxon>Pentapetalae</taxon>
        <taxon>rosids</taxon>
        <taxon>fabids</taxon>
        <taxon>Fabales</taxon>
        <taxon>Fabaceae</taxon>
        <taxon>Papilionoideae</taxon>
        <taxon>50 kb inversion clade</taxon>
        <taxon>NPAAA clade</taxon>
        <taxon>Hologalegina</taxon>
        <taxon>IRL clade</taxon>
        <taxon>Trifolieae</taxon>
        <taxon>Trifolium</taxon>
    </lineage>
</organism>
<dbReference type="EMBL" id="LXQA010692503">
    <property type="protein sequence ID" value="MCI66281.1"/>
    <property type="molecule type" value="Genomic_DNA"/>
</dbReference>
<name>A0A392TYN8_9FABA</name>
<comment type="caution">
    <text evidence="1">The sequence shown here is derived from an EMBL/GenBank/DDBJ whole genome shotgun (WGS) entry which is preliminary data.</text>
</comment>
<dbReference type="GO" id="GO:0004497">
    <property type="term" value="F:monooxygenase activity"/>
    <property type="evidence" value="ECO:0007669"/>
    <property type="project" value="UniProtKB-KW"/>
</dbReference>
<dbReference type="Proteomes" id="UP000265520">
    <property type="component" value="Unassembled WGS sequence"/>
</dbReference>